<dbReference type="STRING" id="1131935.PDENDC454_08410"/>
<dbReference type="Gene3D" id="3.20.20.80">
    <property type="entry name" value="Glycosidases"/>
    <property type="match status" value="1"/>
</dbReference>
<feature type="signal peptide" evidence="1">
    <location>
        <begin position="1"/>
        <end position="34"/>
    </location>
</feature>
<feature type="chain" id="PRO_5003591828" description="N-acyl-D-glucosamine 2-epimerase" evidence="1">
    <location>
        <begin position="35"/>
        <end position="498"/>
    </location>
</feature>
<comment type="caution">
    <text evidence="2">The sequence shown here is derived from an EMBL/GenBank/DDBJ whole genome shotgun (WGS) entry which is preliminary data.</text>
</comment>
<dbReference type="AlphaFoldDB" id="H3SDT3"/>
<proteinExistence type="predicted"/>
<dbReference type="EMBL" id="AHKH01000016">
    <property type="protein sequence ID" value="EHQ62770.1"/>
    <property type="molecule type" value="Genomic_DNA"/>
</dbReference>
<dbReference type="Proteomes" id="UP000003900">
    <property type="component" value="Unassembled WGS sequence"/>
</dbReference>
<keyword evidence="3" id="KW-1185">Reference proteome</keyword>
<evidence type="ECO:0000313" key="2">
    <source>
        <dbReference type="EMBL" id="EHQ62770.1"/>
    </source>
</evidence>
<sequence length="498" mass="56348">MFIFRQRRSYRQAGICLLTLTVLFWLLPAGSGNAAEQGGQGAGLGSGKASALLGPTIQVDPGFRYYQNRSAASIADEIVQNGYTSVRYFVVNENQVNRELVEAFQERGLFVWALVLGNGSYSVEGFPADWPSWQMELLTPVNDGYYRFSPHSEAYVQWKKEKLAGLIREIPFDGIEVAEPYFPEWDGIDRGVYGDVGPLAQAAFRKQYGHERIPNFIDPDDPDFYLTNVELYEDWIEFRVGAVNGFLDKLMNGKDGVRDARKDILVATWSLAIDAGPNAVDELREMQGLDAAEMISAVRPDLHILQTHWPDWIKPQDALPPQYIRSYQSFVDQIRAVHPDIPLGVQADIGSSLGMVKDRAWYDSFGREAAQMGFRTWTAYEYHLGKYMYEEAPVPVTVARPRHHKAVISFQKRIDESSAKLPGSLHMITEEGETPVPPEHIAVDGNMLIIEWDRLPKKEFRLRIQQVTDTPSYWLYNKDQPANAIKADTIVTVGKKNH</sequence>
<accession>H3SDT3</accession>
<evidence type="ECO:0000256" key="1">
    <source>
        <dbReference type="SAM" id="SignalP"/>
    </source>
</evidence>
<organism evidence="2 3">
    <name type="scientific">Paenibacillus dendritiformis C454</name>
    <dbReference type="NCBI Taxonomy" id="1131935"/>
    <lineage>
        <taxon>Bacteria</taxon>
        <taxon>Bacillati</taxon>
        <taxon>Bacillota</taxon>
        <taxon>Bacilli</taxon>
        <taxon>Bacillales</taxon>
        <taxon>Paenibacillaceae</taxon>
        <taxon>Paenibacillus</taxon>
    </lineage>
</organism>
<protein>
    <recommendedName>
        <fullName evidence="4">N-acyl-D-glucosamine 2-epimerase</fullName>
    </recommendedName>
</protein>
<keyword evidence="1" id="KW-0732">Signal</keyword>
<evidence type="ECO:0000313" key="3">
    <source>
        <dbReference type="Proteomes" id="UP000003900"/>
    </source>
</evidence>
<name>H3SDT3_9BACL</name>
<dbReference type="PATRIC" id="fig|1131935.3.peg.1716"/>
<dbReference type="RefSeq" id="WP_006676195.1">
    <property type="nucleotide sequence ID" value="NZ_AHKH01000016.1"/>
</dbReference>
<gene>
    <name evidence="2" type="ORF">PDENDC454_08410</name>
</gene>
<reference evidence="2 3" key="1">
    <citation type="journal article" date="2012" name="J. Bacteriol.">
        <title>Genome Sequence of the Pattern-Forming Social Bacterium Paenibacillus dendritiformis C454 Chiral Morphotype.</title>
        <authorList>
            <person name="Sirota-Madi A."/>
            <person name="Olender T."/>
            <person name="Helman Y."/>
            <person name="Brainis I."/>
            <person name="Finkelshtein A."/>
            <person name="Roth D."/>
            <person name="Hagai E."/>
            <person name="Leshkowitz D."/>
            <person name="Brodsky L."/>
            <person name="Galatenko V."/>
            <person name="Nikolaev V."/>
            <person name="Gutnick D.L."/>
            <person name="Lancet D."/>
            <person name="Ben-Jacob E."/>
        </authorList>
    </citation>
    <scope>NUCLEOTIDE SEQUENCE [LARGE SCALE GENOMIC DNA]</scope>
    <source>
        <strain evidence="2 3">C454</strain>
    </source>
</reference>
<evidence type="ECO:0008006" key="4">
    <source>
        <dbReference type="Google" id="ProtNLM"/>
    </source>
</evidence>